<organism evidence="2 3">
    <name type="scientific">Elliptochloris bilobata</name>
    <dbReference type="NCBI Taxonomy" id="381761"/>
    <lineage>
        <taxon>Eukaryota</taxon>
        <taxon>Viridiplantae</taxon>
        <taxon>Chlorophyta</taxon>
        <taxon>core chlorophytes</taxon>
        <taxon>Trebouxiophyceae</taxon>
        <taxon>Trebouxiophyceae incertae sedis</taxon>
        <taxon>Elliptochloris clade</taxon>
        <taxon>Elliptochloris</taxon>
    </lineage>
</organism>
<feature type="domain" description="N-acetyltransferase" evidence="1">
    <location>
        <begin position="117"/>
        <end position="255"/>
    </location>
</feature>
<reference evidence="2 3" key="1">
    <citation type="journal article" date="2024" name="Nat. Commun.">
        <title>Phylogenomics reveals the evolutionary origins of lichenization in chlorophyte algae.</title>
        <authorList>
            <person name="Puginier C."/>
            <person name="Libourel C."/>
            <person name="Otte J."/>
            <person name="Skaloud P."/>
            <person name="Haon M."/>
            <person name="Grisel S."/>
            <person name="Petersen M."/>
            <person name="Berrin J.G."/>
            <person name="Delaux P.M."/>
            <person name="Dal Grande F."/>
            <person name="Keller J."/>
        </authorList>
    </citation>
    <scope>NUCLEOTIDE SEQUENCE [LARGE SCALE GENOMIC DNA]</scope>
    <source>
        <strain evidence="2 3">SAG 245.80</strain>
    </source>
</reference>
<protein>
    <recommendedName>
        <fullName evidence="1">N-acetyltransferase domain-containing protein</fullName>
    </recommendedName>
</protein>
<dbReference type="CDD" id="cd04301">
    <property type="entry name" value="NAT_SF"/>
    <property type="match status" value="1"/>
</dbReference>
<evidence type="ECO:0000313" key="3">
    <source>
        <dbReference type="Proteomes" id="UP001445335"/>
    </source>
</evidence>
<name>A0AAW1RHG2_9CHLO</name>
<dbReference type="Proteomes" id="UP001445335">
    <property type="component" value="Unassembled WGS sequence"/>
</dbReference>
<dbReference type="SUPFAM" id="SSF55729">
    <property type="entry name" value="Acyl-CoA N-acyltransferases (Nat)"/>
    <property type="match status" value="1"/>
</dbReference>
<dbReference type="Pfam" id="PF00583">
    <property type="entry name" value="Acetyltransf_1"/>
    <property type="match status" value="1"/>
</dbReference>
<dbReference type="AlphaFoldDB" id="A0AAW1RHG2"/>
<dbReference type="PANTHER" id="PTHR47876:SF3">
    <property type="entry name" value="PHYTOCHROME 1"/>
    <property type="match status" value="1"/>
</dbReference>
<sequence>MSSSASWLCRPKPTASLCLRAQNETSTLLKSPAQEVVCHVRQASSSAELRAAAFLRALSFYSYPADRSPWAQQAHRRMKTNAEWGEAESKVSGTNKMYQAVRVTTFIATLEDSAADPTAVRVRATIDPSCKLPADEAGGPWLVIGTLDVNQGARLPAEELVGWEPPGAAAATGRAYLSNVCVHADVRRQGIAAALVEAGAEHARASGVQQLYVHVIAANAAGVGLYAERCGFKREQAESEATARALGRPARLLLRRSLGP</sequence>
<dbReference type="GO" id="GO:0016747">
    <property type="term" value="F:acyltransferase activity, transferring groups other than amino-acyl groups"/>
    <property type="evidence" value="ECO:0007669"/>
    <property type="project" value="InterPro"/>
</dbReference>
<dbReference type="EMBL" id="JALJOU010000035">
    <property type="protein sequence ID" value="KAK9833535.1"/>
    <property type="molecule type" value="Genomic_DNA"/>
</dbReference>
<proteinExistence type="predicted"/>
<gene>
    <name evidence="2" type="ORF">WJX81_002854</name>
</gene>
<dbReference type="PROSITE" id="PS51186">
    <property type="entry name" value="GNAT"/>
    <property type="match status" value="1"/>
</dbReference>
<dbReference type="Gene3D" id="3.40.630.30">
    <property type="match status" value="1"/>
</dbReference>
<dbReference type="InterPro" id="IPR016181">
    <property type="entry name" value="Acyl_CoA_acyltransferase"/>
</dbReference>
<evidence type="ECO:0000313" key="2">
    <source>
        <dbReference type="EMBL" id="KAK9833535.1"/>
    </source>
</evidence>
<keyword evidence="3" id="KW-1185">Reference proteome</keyword>
<dbReference type="InterPro" id="IPR000182">
    <property type="entry name" value="GNAT_dom"/>
</dbReference>
<comment type="caution">
    <text evidence="2">The sequence shown here is derived from an EMBL/GenBank/DDBJ whole genome shotgun (WGS) entry which is preliminary data.</text>
</comment>
<accession>A0AAW1RHG2</accession>
<evidence type="ECO:0000259" key="1">
    <source>
        <dbReference type="PROSITE" id="PS51186"/>
    </source>
</evidence>
<dbReference type="PANTHER" id="PTHR47876">
    <property type="entry name" value="OS08G0260000 PROTEIN"/>
    <property type="match status" value="1"/>
</dbReference>